<dbReference type="InterPro" id="IPR035965">
    <property type="entry name" value="PAS-like_dom_sf"/>
</dbReference>
<dbReference type="GO" id="GO:0009584">
    <property type="term" value="P:detection of visible light"/>
    <property type="evidence" value="ECO:0007669"/>
    <property type="project" value="InterPro"/>
</dbReference>
<dbReference type="PROSITE" id="PS50109">
    <property type="entry name" value="HIS_KIN"/>
    <property type="match status" value="1"/>
</dbReference>
<evidence type="ECO:0000256" key="12">
    <source>
        <dbReference type="ARBA" id="ARBA00023170"/>
    </source>
</evidence>
<comment type="similarity">
    <text evidence="2">In the N-terminal section; belongs to the phytochrome family.</text>
</comment>
<dbReference type="PROSITE" id="PS50046">
    <property type="entry name" value="PHYTOCHROME_2"/>
    <property type="match status" value="1"/>
</dbReference>
<evidence type="ECO:0000256" key="4">
    <source>
        <dbReference type="ARBA" id="ARBA00012438"/>
    </source>
</evidence>
<dbReference type="GO" id="GO:0016020">
    <property type="term" value="C:membrane"/>
    <property type="evidence" value="ECO:0007669"/>
    <property type="project" value="UniProtKB-SubCell"/>
</dbReference>
<dbReference type="InterPro" id="IPR000014">
    <property type="entry name" value="PAS"/>
</dbReference>
<keyword evidence="8" id="KW-0808">Transferase</keyword>
<evidence type="ECO:0000256" key="13">
    <source>
        <dbReference type="ARBA" id="ARBA00055745"/>
    </source>
</evidence>
<dbReference type="EMBL" id="JTJC03000002">
    <property type="protein sequence ID" value="NHC35118.1"/>
    <property type="molecule type" value="Genomic_DNA"/>
</dbReference>
<evidence type="ECO:0000256" key="7">
    <source>
        <dbReference type="ARBA" id="ARBA00022606"/>
    </source>
</evidence>
<dbReference type="Gene3D" id="1.10.287.130">
    <property type="match status" value="1"/>
</dbReference>
<dbReference type="Gene3D" id="3.30.450.40">
    <property type="match status" value="1"/>
</dbReference>
<evidence type="ECO:0000259" key="15">
    <source>
        <dbReference type="PROSITE" id="PS50109"/>
    </source>
</evidence>
<dbReference type="Gene3D" id="3.30.450.20">
    <property type="entry name" value="PAS domain"/>
    <property type="match status" value="1"/>
</dbReference>
<evidence type="ECO:0000256" key="2">
    <source>
        <dbReference type="ARBA" id="ARBA00006402"/>
    </source>
</evidence>
<keyword evidence="12" id="KW-0675">Receptor</keyword>
<dbReference type="Pfam" id="PF02518">
    <property type="entry name" value="HATPase_c"/>
    <property type="match status" value="1"/>
</dbReference>
<dbReference type="GO" id="GO:0000156">
    <property type="term" value="F:phosphorelay response regulator activity"/>
    <property type="evidence" value="ECO:0007669"/>
    <property type="project" value="TreeGrafter"/>
</dbReference>
<dbReference type="InterPro" id="IPR013515">
    <property type="entry name" value="Phytochrome_cen-reg"/>
</dbReference>
<evidence type="ECO:0000256" key="9">
    <source>
        <dbReference type="ARBA" id="ARBA00022777"/>
    </source>
</evidence>
<dbReference type="SUPFAM" id="SSF55781">
    <property type="entry name" value="GAF domain-like"/>
    <property type="match status" value="2"/>
</dbReference>
<evidence type="ECO:0000256" key="1">
    <source>
        <dbReference type="ARBA" id="ARBA00000085"/>
    </source>
</evidence>
<dbReference type="Pfam" id="PF01590">
    <property type="entry name" value="GAF"/>
    <property type="match status" value="1"/>
</dbReference>
<evidence type="ECO:0000256" key="5">
    <source>
        <dbReference type="ARBA" id="ARBA00022543"/>
    </source>
</evidence>
<dbReference type="SMART" id="SM00388">
    <property type="entry name" value="HisKA"/>
    <property type="match status" value="1"/>
</dbReference>
<dbReference type="GO" id="GO:0007234">
    <property type="term" value="P:osmosensory signaling via phosphorelay pathway"/>
    <property type="evidence" value="ECO:0007669"/>
    <property type="project" value="TreeGrafter"/>
</dbReference>
<dbReference type="InterPro" id="IPR001294">
    <property type="entry name" value="Phytochrome"/>
</dbReference>
<keyword evidence="6" id="KW-0597">Phosphoprotein</keyword>
<dbReference type="Gene3D" id="3.30.565.10">
    <property type="entry name" value="Histidine kinase-like ATPase, C-terminal domain"/>
    <property type="match status" value="1"/>
</dbReference>
<organism evidence="17 18">
    <name type="scientific">Scytonema millei VB511283</name>
    <dbReference type="NCBI Taxonomy" id="1245923"/>
    <lineage>
        <taxon>Bacteria</taxon>
        <taxon>Bacillati</taxon>
        <taxon>Cyanobacteriota</taxon>
        <taxon>Cyanophyceae</taxon>
        <taxon>Nostocales</taxon>
        <taxon>Scytonemataceae</taxon>
        <taxon>Scytonema</taxon>
    </lineage>
</organism>
<accession>A0A9X5E5E6</accession>
<dbReference type="InterPro" id="IPR043150">
    <property type="entry name" value="Phytochrome_PHY_sf"/>
</dbReference>
<dbReference type="InterPro" id="IPR003661">
    <property type="entry name" value="HisK_dim/P_dom"/>
</dbReference>
<evidence type="ECO:0000256" key="8">
    <source>
        <dbReference type="ARBA" id="ARBA00022679"/>
    </source>
</evidence>
<dbReference type="Pfam" id="PF08446">
    <property type="entry name" value="PAS_2"/>
    <property type="match status" value="1"/>
</dbReference>
<dbReference type="InterPro" id="IPR013654">
    <property type="entry name" value="PAS_2"/>
</dbReference>
<evidence type="ECO:0000256" key="3">
    <source>
        <dbReference type="ARBA" id="ARBA00011738"/>
    </source>
</evidence>
<dbReference type="Pfam" id="PF00512">
    <property type="entry name" value="HisKA"/>
    <property type="match status" value="1"/>
</dbReference>
<evidence type="ECO:0000256" key="6">
    <source>
        <dbReference type="ARBA" id="ARBA00022553"/>
    </source>
</evidence>
<dbReference type="GO" id="GO:0009881">
    <property type="term" value="F:photoreceptor activity"/>
    <property type="evidence" value="ECO:0007669"/>
    <property type="project" value="UniProtKB-KW"/>
</dbReference>
<dbReference type="InterPro" id="IPR016132">
    <property type="entry name" value="Phyto_chromo_attachment"/>
</dbReference>
<evidence type="ECO:0000259" key="16">
    <source>
        <dbReference type="PROSITE" id="PS50112"/>
    </source>
</evidence>
<comment type="caution">
    <text evidence="17">The sequence shown here is derived from an EMBL/GenBank/DDBJ whole genome shotgun (WGS) entry which is preliminary data.</text>
</comment>
<dbReference type="PRINTS" id="PR01033">
    <property type="entry name" value="PHYTOCHROME"/>
</dbReference>
<comment type="subunit">
    <text evidence="3">Homodimer.</text>
</comment>
<dbReference type="GO" id="GO:0000155">
    <property type="term" value="F:phosphorelay sensor kinase activity"/>
    <property type="evidence" value="ECO:0007669"/>
    <property type="project" value="InterPro"/>
</dbReference>
<dbReference type="GO" id="GO:0030295">
    <property type="term" value="F:protein kinase activator activity"/>
    <property type="evidence" value="ECO:0007669"/>
    <property type="project" value="TreeGrafter"/>
</dbReference>
<evidence type="ECO:0000256" key="11">
    <source>
        <dbReference type="ARBA" id="ARBA00023136"/>
    </source>
</evidence>
<feature type="domain" description="PAS" evidence="16">
    <location>
        <begin position="1"/>
        <end position="42"/>
    </location>
</feature>
<dbReference type="InterPro" id="IPR003018">
    <property type="entry name" value="GAF"/>
</dbReference>
<proteinExistence type="inferred from homology"/>
<dbReference type="Gene3D" id="3.30.450.270">
    <property type="match status" value="1"/>
</dbReference>
<evidence type="ECO:0000256" key="10">
    <source>
        <dbReference type="ARBA" id="ARBA00022991"/>
    </source>
</evidence>
<dbReference type="GO" id="GO:0006355">
    <property type="term" value="P:regulation of DNA-templated transcription"/>
    <property type="evidence" value="ECO:0007669"/>
    <property type="project" value="InterPro"/>
</dbReference>
<dbReference type="Pfam" id="PF00360">
    <property type="entry name" value="PHY"/>
    <property type="match status" value="1"/>
</dbReference>
<comment type="catalytic activity">
    <reaction evidence="1">
        <text>ATP + protein L-histidine = ADP + protein N-phospho-L-histidine.</text>
        <dbReference type="EC" id="2.7.13.3"/>
    </reaction>
</comment>
<protein>
    <recommendedName>
        <fullName evidence="4">histidine kinase</fullName>
        <ecNumber evidence="4">2.7.13.3</ecNumber>
    </recommendedName>
</protein>
<dbReference type="SUPFAM" id="SSF55785">
    <property type="entry name" value="PYP-like sensor domain (PAS domain)"/>
    <property type="match status" value="1"/>
</dbReference>
<gene>
    <name evidence="17" type="ORF">QH73_0010665</name>
</gene>
<evidence type="ECO:0000313" key="18">
    <source>
        <dbReference type="Proteomes" id="UP000031532"/>
    </source>
</evidence>
<dbReference type="InterPro" id="IPR050351">
    <property type="entry name" value="BphY/WalK/GraS-like"/>
</dbReference>
<keyword evidence="11" id="KW-0472">Membrane</keyword>
<dbReference type="Proteomes" id="UP000031532">
    <property type="component" value="Unassembled WGS sequence"/>
</dbReference>
<dbReference type="SUPFAM" id="SSF55874">
    <property type="entry name" value="ATPase domain of HSP90 chaperone/DNA topoisomerase II/histidine kinase"/>
    <property type="match status" value="1"/>
</dbReference>
<name>A0A9X5E5E6_9CYAN</name>
<evidence type="ECO:0000313" key="17">
    <source>
        <dbReference type="EMBL" id="NHC35118.1"/>
    </source>
</evidence>
<sequence>MLLVLEEPELKVLQVSSNINTYLGLQPQDLLGQPLSYLIDPQQAIAIAQQLTGENTRNPLKLSISTDRGKRYFDAIAYRTADEAIVELEPIDSPHETSFFSFHAAIAGIMSQIQSTSSLPEFLQLVAEEVRKLTGFDRVMVYQFDPTGAGCVVAETKRADLSPYLGLHYPATDIPQPARELYARCWLRFIPNISAPSVDLVTLNQQPVDLSLSILRSVDACCVEYHRNMGVAALLVIALMQEQQLWGLIACHHYTPKYLTSEVRIACKFLGQLASLELANKIRQQELSDRVKLKSLQSELIESISQASNIVEALIQPAPRLLSLTNATGAAVCLGNEISLVGATPSLEEVRSLIDWADTQVSDNLFATDFLPQIYPPSVEFKATASGLLLLRISKIRCYYILWFRPEVIQTVTWAGDPNSSFQLENGSIRLSPRHSFERWQETVKLKSLPWQSYELDSANDLKTAIVGVVLRKAEELAQINQELERSNRELAAFAYAASHDLKEPLRGIYNYSTILLEDYAALLDLDGVDCLQTIKSLSQRMETLIDALLRLSLLGKAQLNLQATNLNELLQQAIAVLFASRPDAQMSIRIPRCLPTIECDPVLVSEVFSNLMSNALKYNDKADPWVEIGDWERSGEPTIFYVRDNGIGIQAHHHETIFKLFKRLHSQEKYGGGTGAGLAIVKKIVELHGGKIWVESVPGAGATFYFSLQ</sequence>
<reference evidence="17 18" key="1">
    <citation type="journal article" date="2015" name="Genome Announc.">
        <title>Draft Genome Sequence of the Terrestrial Cyanobacterium Scytonema millei VB511283, Isolated from Eastern India.</title>
        <authorList>
            <person name="Sen D."/>
            <person name="Chandrababunaidu M.M."/>
            <person name="Singh D."/>
            <person name="Sanghi N."/>
            <person name="Ghorai A."/>
            <person name="Mishra G.P."/>
            <person name="Madduluri M."/>
            <person name="Adhikary S.P."/>
            <person name="Tripathy S."/>
        </authorList>
    </citation>
    <scope>NUCLEOTIDE SEQUENCE [LARGE SCALE GENOMIC DNA]</scope>
    <source>
        <strain evidence="17 18">VB511283</strain>
    </source>
</reference>
<dbReference type="OrthoDB" id="9760752at2"/>
<dbReference type="SMART" id="SM00387">
    <property type="entry name" value="HATPase_c"/>
    <property type="match status" value="1"/>
</dbReference>
<feature type="domain" description="Histidine kinase" evidence="15">
    <location>
        <begin position="497"/>
        <end position="710"/>
    </location>
</feature>
<dbReference type="EC" id="2.7.13.3" evidence="4"/>
<dbReference type="PROSITE" id="PS50112">
    <property type="entry name" value="PAS"/>
    <property type="match status" value="1"/>
</dbReference>
<comment type="function">
    <text evidence="13">Photoreceptor which exists in two forms that are reversibly interconvertible by light: the R form that absorbs maximally in the red region of the spectrum and the FR form that absorbs maximally in the far-red region.</text>
</comment>
<dbReference type="InterPro" id="IPR036890">
    <property type="entry name" value="HATPase_C_sf"/>
</dbReference>
<dbReference type="PANTHER" id="PTHR42878">
    <property type="entry name" value="TWO-COMPONENT HISTIDINE KINASE"/>
    <property type="match status" value="1"/>
</dbReference>
<keyword evidence="10" id="KW-0157">Chromophore</keyword>
<dbReference type="InterPro" id="IPR029016">
    <property type="entry name" value="GAF-like_dom_sf"/>
</dbReference>
<dbReference type="InterPro" id="IPR036097">
    <property type="entry name" value="HisK_dim/P_sf"/>
</dbReference>
<dbReference type="CDD" id="cd00082">
    <property type="entry name" value="HisKA"/>
    <property type="match status" value="1"/>
</dbReference>
<dbReference type="InterPro" id="IPR003594">
    <property type="entry name" value="HATPase_dom"/>
</dbReference>
<dbReference type="SUPFAM" id="SSF47384">
    <property type="entry name" value="Homodimeric domain of signal transducing histidine kinase"/>
    <property type="match status" value="1"/>
</dbReference>
<evidence type="ECO:0000259" key="14">
    <source>
        <dbReference type="PROSITE" id="PS50046"/>
    </source>
</evidence>
<dbReference type="AlphaFoldDB" id="A0A9X5E5E6"/>
<keyword evidence="18" id="KW-1185">Reference proteome</keyword>
<feature type="domain" description="Phytochrome chromophore attachment site" evidence="14">
    <location>
        <begin position="118"/>
        <end position="272"/>
    </location>
</feature>
<dbReference type="InterPro" id="IPR005467">
    <property type="entry name" value="His_kinase_dom"/>
</dbReference>
<keyword evidence="7" id="KW-0716">Sensory transduction</keyword>
<keyword evidence="9" id="KW-0418">Kinase</keyword>
<keyword evidence="5" id="KW-0600">Photoreceptor protein</keyword>
<dbReference type="SMART" id="SM00065">
    <property type="entry name" value="GAF"/>
    <property type="match status" value="1"/>
</dbReference>
<dbReference type="FunFam" id="3.30.565.10:FF:000006">
    <property type="entry name" value="Sensor histidine kinase WalK"/>
    <property type="match status" value="1"/>
</dbReference>
<dbReference type="PANTHER" id="PTHR42878:SF15">
    <property type="entry name" value="BACTERIOPHYTOCHROME"/>
    <property type="match status" value="1"/>
</dbReference>